<evidence type="ECO:0000313" key="3">
    <source>
        <dbReference type="Proteomes" id="UP001177670"/>
    </source>
</evidence>
<dbReference type="EMBL" id="JAHYIQ010000003">
    <property type="protein sequence ID" value="KAK1133671.1"/>
    <property type="molecule type" value="Genomic_DNA"/>
</dbReference>
<feature type="region of interest" description="Disordered" evidence="1">
    <location>
        <begin position="49"/>
        <end position="154"/>
    </location>
</feature>
<sequence length="216" mass="24414">MAIEVAGHPGPDPISPRDIIIPGESPHLADDPAEIHAAKFHGTDKFLEERDEIGYGRRPGTEGWMEEEGKKRKERREKKVEPVDRSTGRIPKNQRVKRDLPVRTNQIWPKKGSGREPGTQRSLVVDSGEDEEPGKGLSPTPRNSSSGRSINRGRGVHDADLLLEHPRVNVEALSNRTPLHRECLRRPCSRRLTFHRSVVPKSTRRFERSLGVMNTR</sequence>
<feature type="compositionally biased region" description="Low complexity" evidence="1">
    <location>
        <begin position="142"/>
        <end position="153"/>
    </location>
</feature>
<name>A0AA40KUM8_9HYME</name>
<feature type="compositionally biased region" description="Basic and acidic residues" evidence="1">
    <location>
        <begin position="67"/>
        <end position="87"/>
    </location>
</feature>
<gene>
    <name evidence="2" type="ORF">K0M31_011464</name>
</gene>
<keyword evidence="3" id="KW-1185">Reference proteome</keyword>
<evidence type="ECO:0000256" key="1">
    <source>
        <dbReference type="SAM" id="MobiDB-lite"/>
    </source>
</evidence>
<dbReference type="Proteomes" id="UP001177670">
    <property type="component" value="Unassembled WGS sequence"/>
</dbReference>
<feature type="region of interest" description="Disordered" evidence="1">
    <location>
        <begin position="1"/>
        <end position="30"/>
    </location>
</feature>
<dbReference type="AlphaFoldDB" id="A0AA40KUM8"/>
<proteinExistence type="predicted"/>
<accession>A0AA40KUM8</accession>
<comment type="caution">
    <text evidence="2">The sequence shown here is derived from an EMBL/GenBank/DDBJ whole genome shotgun (WGS) entry which is preliminary data.</text>
</comment>
<reference evidence="2" key="1">
    <citation type="submission" date="2021-10" db="EMBL/GenBank/DDBJ databases">
        <title>Melipona bicolor Genome sequencing and assembly.</title>
        <authorList>
            <person name="Araujo N.S."/>
            <person name="Arias M.C."/>
        </authorList>
    </citation>
    <scope>NUCLEOTIDE SEQUENCE</scope>
    <source>
        <strain evidence="2">USP_2M_L1-L4_2017</strain>
        <tissue evidence="2">Whole body</tissue>
    </source>
</reference>
<evidence type="ECO:0000313" key="2">
    <source>
        <dbReference type="EMBL" id="KAK1133671.1"/>
    </source>
</evidence>
<organism evidence="2 3">
    <name type="scientific">Melipona bicolor</name>
    <dbReference type="NCBI Taxonomy" id="60889"/>
    <lineage>
        <taxon>Eukaryota</taxon>
        <taxon>Metazoa</taxon>
        <taxon>Ecdysozoa</taxon>
        <taxon>Arthropoda</taxon>
        <taxon>Hexapoda</taxon>
        <taxon>Insecta</taxon>
        <taxon>Pterygota</taxon>
        <taxon>Neoptera</taxon>
        <taxon>Endopterygota</taxon>
        <taxon>Hymenoptera</taxon>
        <taxon>Apocrita</taxon>
        <taxon>Aculeata</taxon>
        <taxon>Apoidea</taxon>
        <taxon>Anthophila</taxon>
        <taxon>Apidae</taxon>
        <taxon>Melipona</taxon>
    </lineage>
</organism>
<protein>
    <submittedName>
        <fullName evidence="2">Uncharacterized protein</fullName>
    </submittedName>
</protein>